<evidence type="ECO:0000313" key="2">
    <source>
        <dbReference type="EMBL" id="CAK9026745.1"/>
    </source>
</evidence>
<keyword evidence="3" id="KW-1185">Reference proteome</keyword>
<evidence type="ECO:0000313" key="3">
    <source>
        <dbReference type="Proteomes" id="UP001642464"/>
    </source>
</evidence>
<name>A0ABP0KIT6_9DINO</name>
<dbReference type="Proteomes" id="UP001642464">
    <property type="component" value="Unassembled WGS sequence"/>
</dbReference>
<gene>
    <name evidence="2" type="ORF">SCF082_LOCUS17638</name>
</gene>
<sequence>MAGLEADAHDEQIPEGSLAKLLDEVPALRQTALSEGHFTKWGSEQQIGVRSVANMRLNAVALVVVAKWWCPRWQYPKSLTINLCRQEVKAFRTLNSMQLDENLIHLDGNGIKILFNHGIRRFMAVELKPFFDILEEFWAEAPGDISLGDESDLVEEVHDNDVGEVAKSDADLAESDADPAPAGNETMSPEPKSEELTPTEPEATPSPPARAEADVPAKPDVSRDRQSESMPHLPKSL</sequence>
<comment type="caution">
    <text evidence="2">The sequence shown here is derived from an EMBL/GenBank/DDBJ whole genome shotgun (WGS) entry which is preliminary data.</text>
</comment>
<protein>
    <submittedName>
        <fullName evidence="2">E3 ubiquitin-protein ligase HERC1</fullName>
    </submittedName>
</protein>
<feature type="region of interest" description="Disordered" evidence="1">
    <location>
        <begin position="165"/>
        <end position="237"/>
    </location>
</feature>
<evidence type="ECO:0000256" key="1">
    <source>
        <dbReference type="SAM" id="MobiDB-lite"/>
    </source>
</evidence>
<organism evidence="2 3">
    <name type="scientific">Durusdinium trenchii</name>
    <dbReference type="NCBI Taxonomy" id="1381693"/>
    <lineage>
        <taxon>Eukaryota</taxon>
        <taxon>Sar</taxon>
        <taxon>Alveolata</taxon>
        <taxon>Dinophyceae</taxon>
        <taxon>Suessiales</taxon>
        <taxon>Symbiodiniaceae</taxon>
        <taxon>Durusdinium</taxon>
    </lineage>
</organism>
<proteinExistence type="predicted"/>
<feature type="compositionally biased region" description="Basic and acidic residues" evidence="1">
    <location>
        <begin position="211"/>
        <end position="227"/>
    </location>
</feature>
<dbReference type="EMBL" id="CAXAMM010011670">
    <property type="protein sequence ID" value="CAK9026745.1"/>
    <property type="molecule type" value="Genomic_DNA"/>
</dbReference>
<accession>A0ABP0KIT6</accession>
<reference evidence="2 3" key="1">
    <citation type="submission" date="2024-02" db="EMBL/GenBank/DDBJ databases">
        <authorList>
            <person name="Chen Y."/>
            <person name="Shah S."/>
            <person name="Dougan E. K."/>
            <person name="Thang M."/>
            <person name="Chan C."/>
        </authorList>
    </citation>
    <scope>NUCLEOTIDE SEQUENCE [LARGE SCALE GENOMIC DNA]</scope>
</reference>